<organism evidence="6 7">
    <name type="scientific">Moorena producens 3L</name>
    <dbReference type="NCBI Taxonomy" id="489825"/>
    <lineage>
        <taxon>Bacteria</taxon>
        <taxon>Bacillati</taxon>
        <taxon>Cyanobacteriota</taxon>
        <taxon>Cyanophyceae</taxon>
        <taxon>Coleofasciculales</taxon>
        <taxon>Coleofasciculaceae</taxon>
        <taxon>Moorena</taxon>
    </lineage>
</organism>
<dbReference type="InterPro" id="IPR001680">
    <property type="entry name" value="WD40_rpt"/>
</dbReference>
<dbReference type="Gene3D" id="3.40.50.300">
    <property type="entry name" value="P-loop containing nucleotide triphosphate hydrolases"/>
    <property type="match status" value="1"/>
</dbReference>
<evidence type="ECO:0000256" key="2">
    <source>
        <dbReference type="ARBA" id="ARBA00022737"/>
    </source>
</evidence>
<sequence>MFSRNLALIIGINNYQNGISPLNTAVNDAKKLIEILREKHGYEVWECLDEVATLSNFNKFLDQTLPEQVTENDRLLFYFAGHGVALNGDDGPAGYLIPQDAKLGDTNSYLPMTKLHDAFHQLPCRHFLGILDCCFAGAFKWSSTRDLLTSPEVIHQERYDRFITDPAWQIITSSASDQKALDNFNLDSERGQIGNHSPFASALLEALEGAGDIYPPATNGKPAVDGVITATKLYLYLRDRVEIPTEKCRVRQTPGIWCLDKHDKGEYIFLSPGHELNLPPAPPLDESKNPYRGLNSFEEEHSQLFFGRTELVEKLQDFVNTHPLTVVLGASGSGKSSLVKAGLIPQLKQENTDKWSIVSPIRPGETPFQALNNALVEAGLRKVELGNKQKTLTESIAVWVKNNPKSKLLIFIDQSEEIITLCQDEQERQEFFQQILAAIDGYREQLRVVLSLRSDFEPQIRDAGLTLAPEVLNQLGTTVLINLWQSGRFIVPAMTRGELREAIEKPAQARVMYFQPHELVEELIDEVADMPGALSLLSFALSELYLKYLRRQRQSQYGGMTIDRALTQADYMELGGVMRSLTQRADEEYQKLVQENSAYDQVIRHVMLRMVALGGGELARRQVPLWELEYPPQKNDLVKEVIERFSTARLLVEGQDAEGNPYVEPAHDALVRGWQRLLGWKQEEEENLLLQRRLTPAAVEWKSVKSKKQSSGFEVKAEAVINWLNGRLDLAENFLNKINKLENTNLARLWQRTSDEQKGSREKPVQFLWNANPYLDVLNKELNSEDNWFNQVEVEFVQRSVRRKSLNTRRNWGVAIIVILGLSTGLVFSLIGQKDALIGQIQASQQAAEANFELGQELNALLASLRAAKSLQDWPGYLFLFKPDSQLQTEVLQTLRKVFYSTREYNRREVPQGFKKMFFKPDGTLIIATAEDGTVRLQDFKGTPLPKIFSGHEGDVDLDVSPDSRLLATTDKQGTFRLWNLEGKQEEPRQLTDCISGFTDTDIGLFLTDGVYIGVYNRGISFSPDSKKLLAYLQKRTKKGNSSTICLWETGDQPKLLKREVNFSSISFNSKNQLVVANESGDTLRLSDYRSRNQLAEFKNFNQAPSGYLAFSPTLSGNLVFSPISPNGEYLAGLFGDDVSIAYFRSLDSEYWKEFKPISRASSIIFDTEGRLIIGQEGEGIISVYDEPYKINDSLSDALEFELKGHQGGIREVISSSSKGRQIASLGDDNTLVWWKLDQKPLEELELIPNLKSISISPDGKQLAVVGSDDTIRLLDLKGKELKRFPDLKTTIRQIIFSPDGTQLAGVGQENRIRLLDLNGNELYKSKNFNKTISQLLFSPDGTQLLVVENDSTVYPQGYDDNKTSTLHRLNLNSKIWKTEPKLWGEIAFSSDGKLLVAQNAFEDHWVERGNIFLKELESGEELVKFKSANRSFDSIGFSTQGGLVVSAERHYEEKDYTYVWHMSGKLLTAFDDGHQSKVNESTVDESTVTSISFSADGSVLATLDSSGTAKLWRIGGLNDLIAKGCDWVRDYLSNPNLDESDRNLCKNVPPL</sequence>
<dbReference type="HOGENOM" id="CLU_002352_0_0_3"/>
<dbReference type="PROSITE" id="PS50082">
    <property type="entry name" value="WD_REPEATS_2"/>
    <property type="match status" value="1"/>
</dbReference>
<name>F4XVB7_9CYAN</name>
<dbReference type="SUPFAM" id="SSF82171">
    <property type="entry name" value="DPP6 N-terminal domain-like"/>
    <property type="match status" value="1"/>
</dbReference>
<evidence type="ECO:0000256" key="1">
    <source>
        <dbReference type="ARBA" id="ARBA00022574"/>
    </source>
</evidence>
<evidence type="ECO:0000313" key="6">
    <source>
        <dbReference type="EMBL" id="EGJ31465.1"/>
    </source>
</evidence>
<dbReference type="PANTHER" id="PTHR22847">
    <property type="entry name" value="WD40 REPEAT PROTEIN"/>
    <property type="match status" value="1"/>
</dbReference>
<feature type="domain" description="Novel STAND NTPase 1" evidence="5">
    <location>
        <begin position="290"/>
        <end position="707"/>
    </location>
</feature>
<dbReference type="Pfam" id="PF20703">
    <property type="entry name" value="nSTAND1"/>
    <property type="match status" value="1"/>
</dbReference>
<dbReference type="InterPro" id="IPR011600">
    <property type="entry name" value="Pept_C14_caspase"/>
</dbReference>
<dbReference type="Gene3D" id="3.40.50.1460">
    <property type="match status" value="1"/>
</dbReference>
<protein>
    <submittedName>
        <fullName evidence="6">WD-40 repeat-containing protein</fullName>
    </submittedName>
</protein>
<dbReference type="eggNOG" id="COG2319">
    <property type="taxonomic scope" value="Bacteria"/>
</dbReference>
<dbReference type="SUPFAM" id="SSF52129">
    <property type="entry name" value="Caspase-like"/>
    <property type="match status" value="1"/>
</dbReference>
<dbReference type="EMBL" id="GL890939">
    <property type="protein sequence ID" value="EGJ31465.1"/>
    <property type="molecule type" value="Genomic_DNA"/>
</dbReference>
<dbReference type="InterPro" id="IPR049052">
    <property type="entry name" value="nSTAND1"/>
</dbReference>
<keyword evidence="2" id="KW-0677">Repeat</keyword>
<feature type="domain" description="Peptidase C14 caspase" evidence="4">
    <location>
        <begin position="4"/>
        <end position="258"/>
    </location>
</feature>
<dbReference type="SMART" id="SM00320">
    <property type="entry name" value="WD40"/>
    <property type="match status" value="7"/>
</dbReference>
<dbReference type="eggNOG" id="COG0823">
    <property type="taxonomic scope" value="Bacteria"/>
</dbReference>
<dbReference type="GO" id="GO:0004197">
    <property type="term" value="F:cysteine-type endopeptidase activity"/>
    <property type="evidence" value="ECO:0007669"/>
    <property type="project" value="InterPro"/>
</dbReference>
<dbReference type="Pfam" id="PF00400">
    <property type="entry name" value="WD40"/>
    <property type="match status" value="2"/>
</dbReference>
<dbReference type="InterPro" id="IPR027417">
    <property type="entry name" value="P-loop_NTPase"/>
</dbReference>
<evidence type="ECO:0000256" key="3">
    <source>
        <dbReference type="PROSITE-ProRule" id="PRU00221"/>
    </source>
</evidence>
<dbReference type="InterPro" id="IPR036322">
    <property type="entry name" value="WD40_repeat_dom_sf"/>
</dbReference>
<dbReference type="RefSeq" id="WP_008186883.1">
    <property type="nucleotide sequence ID" value="NZ_GL890939.1"/>
</dbReference>
<evidence type="ECO:0000259" key="5">
    <source>
        <dbReference type="Pfam" id="PF20703"/>
    </source>
</evidence>
<reference evidence="7" key="1">
    <citation type="journal article" date="2011" name="Proc. Natl. Acad. Sci. U.S.A.">
        <title>Genomic insights into the physiology and ecology of the marine filamentous cyanobacterium Lyngbya majuscula.</title>
        <authorList>
            <person name="Jones A.C."/>
            <person name="Monroe E.A."/>
            <person name="Podell S."/>
            <person name="Hess W.R."/>
            <person name="Klages S."/>
            <person name="Esquenazi E."/>
            <person name="Niessen S."/>
            <person name="Hoover H."/>
            <person name="Rothmann M."/>
            <person name="Lasken R.S."/>
            <person name="Yates J.R.III."/>
            <person name="Reinhardt R."/>
            <person name="Kube M."/>
            <person name="Burkart M.D."/>
            <person name="Allen E.E."/>
            <person name="Dorrestein P.C."/>
            <person name="Gerwick W.H."/>
            <person name="Gerwick L."/>
        </authorList>
    </citation>
    <scope>NUCLEOTIDE SEQUENCE [LARGE SCALE GENOMIC DNA]</scope>
    <source>
        <strain evidence="7">3L</strain>
    </source>
</reference>
<dbReference type="InterPro" id="IPR015943">
    <property type="entry name" value="WD40/YVTN_repeat-like_dom_sf"/>
</dbReference>
<proteinExistence type="predicted"/>
<dbReference type="PANTHER" id="PTHR22847:SF637">
    <property type="entry name" value="WD REPEAT DOMAIN 5B"/>
    <property type="match status" value="1"/>
</dbReference>
<dbReference type="Gene3D" id="2.130.10.10">
    <property type="entry name" value="YVTN repeat-like/Quinoprotein amine dehydrogenase"/>
    <property type="match status" value="3"/>
</dbReference>
<accession>F4XVB7</accession>
<dbReference type="Pfam" id="PF00656">
    <property type="entry name" value="Peptidase_C14"/>
    <property type="match status" value="1"/>
</dbReference>
<dbReference type="SUPFAM" id="SSF52540">
    <property type="entry name" value="P-loop containing nucleoside triphosphate hydrolases"/>
    <property type="match status" value="1"/>
</dbReference>
<dbReference type="GO" id="GO:0006508">
    <property type="term" value="P:proteolysis"/>
    <property type="evidence" value="ECO:0007669"/>
    <property type="project" value="InterPro"/>
</dbReference>
<keyword evidence="7" id="KW-1185">Reference proteome</keyword>
<dbReference type="InterPro" id="IPR029030">
    <property type="entry name" value="Caspase-like_dom_sf"/>
</dbReference>
<dbReference type="Proteomes" id="UP000003959">
    <property type="component" value="Unassembled WGS sequence"/>
</dbReference>
<dbReference type="GO" id="GO:0042393">
    <property type="term" value="F:histone binding"/>
    <property type="evidence" value="ECO:0007669"/>
    <property type="project" value="TreeGrafter"/>
</dbReference>
<gene>
    <name evidence="6" type="ORF">LYNGBM3L_39590</name>
</gene>
<dbReference type="eggNOG" id="COG4249">
    <property type="taxonomic scope" value="Bacteria"/>
</dbReference>
<dbReference type="SUPFAM" id="SSF50978">
    <property type="entry name" value="WD40 repeat-like"/>
    <property type="match status" value="1"/>
</dbReference>
<evidence type="ECO:0000259" key="4">
    <source>
        <dbReference type="Pfam" id="PF00656"/>
    </source>
</evidence>
<evidence type="ECO:0000313" key="7">
    <source>
        <dbReference type="Proteomes" id="UP000003959"/>
    </source>
</evidence>
<feature type="repeat" description="WD" evidence="3">
    <location>
        <begin position="1482"/>
        <end position="1515"/>
    </location>
</feature>
<keyword evidence="1 3" id="KW-0853">WD repeat</keyword>